<evidence type="ECO:0000313" key="16">
    <source>
        <dbReference type="EMBL" id="KAG2459743.1"/>
    </source>
</evidence>
<organism evidence="16 17">
    <name type="scientific">Polypterus senegalus</name>
    <name type="common">Senegal bichir</name>
    <dbReference type="NCBI Taxonomy" id="55291"/>
    <lineage>
        <taxon>Eukaryota</taxon>
        <taxon>Metazoa</taxon>
        <taxon>Chordata</taxon>
        <taxon>Craniata</taxon>
        <taxon>Vertebrata</taxon>
        <taxon>Euteleostomi</taxon>
        <taxon>Actinopterygii</taxon>
        <taxon>Polypteriformes</taxon>
        <taxon>Polypteridae</taxon>
        <taxon>Polypterus</taxon>
    </lineage>
</organism>
<dbReference type="PROSITE" id="PS50262">
    <property type="entry name" value="G_PROTEIN_RECEP_F1_2"/>
    <property type="match status" value="1"/>
</dbReference>
<evidence type="ECO:0000256" key="10">
    <source>
        <dbReference type="ARBA" id="ARBA00023180"/>
    </source>
</evidence>
<comment type="subcellular location">
    <subcellularLocation>
        <location evidence="1">Cell membrane</location>
        <topology evidence="1">Multi-pass membrane protein</topology>
    </subcellularLocation>
</comment>
<comment type="similarity">
    <text evidence="13">Belongs to the G-protein coupled receptor 1 family.</text>
</comment>
<keyword evidence="6 13" id="KW-0297">G-protein coupled receptor</keyword>
<dbReference type="InterPro" id="IPR000276">
    <property type="entry name" value="GPCR_Rhodpsn"/>
</dbReference>
<feature type="transmembrane region" description="Helical" evidence="14">
    <location>
        <begin position="224"/>
        <end position="245"/>
    </location>
</feature>
<dbReference type="Pfam" id="PF00001">
    <property type="entry name" value="7tm_1"/>
    <property type="match status" value="1"/>
</dbReference>
<feature type="transmembrane region" description="Helical" evidence="14">
    <location>
        <begin position="369"/>
        <end position="392"/>
    </location>
</feature>
<dbReference type="FunFam" id="1.20.1070.10:FF:000034">
    <property type="entry name" value="G-protein coupled receptor 1"/>
    <property type="match status" value="1"/>
</dbReference>
<evidence type="ECO:0000256" key="11">
    <source>
        <dbReference type="ARBA" id="ARBA00023224"/>
    </source>
</evidence>
<dbReference type="CDD" id="cd15116">
    <property type="entry name" value="7tmA_CMKLR1"/>
    <property type="match status" value="1"/>
</dbReference>
<dbReference type="GO" id="GO:0007204">
    <property type="term" value="P:positive regulation of cytosolic calcium ion concentration"/>
    <property type="evidence" value="ECO:0007669"/>
    <property type="project" value="TreeGrafter"/>
</dbReference>
<feature type="transmembrane region" description="Helical" evidence="14">
    <location>
        <begin position="187"/>
        <end position="212"/>
    </location>
</feature>
<feature type="transmembrane region" description="Helical" evidence="14">
    <location>
        <begin position="326"/>
        <end position="349"/>
    </location>
</feature>
<comment type="similarity">
    <text evidence="12">Belongs to the chemokine-like receptor (CMKLR) family.</text>
</comment>
<feature type="transmembrane region" description="Helical" evidence="14">
    <location>
        <begin position="145"/>
        <end position="167"/>
    </location>
</feature>
<feature type="transmembrane region" description="Helical" evidence="14">
    <location>
        <begin position="292"/>
        <end position="314"/>
    </location>
</feature>
<evidence type="ECO:0000256" key="3">
    <source>
        <dbReference type="ARBA" id="ARBA00022500"/>
    </source>
</evidence>
<proteinExistence type="inferred from homology"/>
<dbReference type="GO" id="GO:0006935">
    <property type="term" value="P:chemotaxis"/>
    <property type="evidence" value="ECO:0007669"/>
    <property type="project" value="UniProtKB-KW"/>
</dbReference>
<dbReference type="GO" id="GO:0005886">
    <property type="term" value="C:plasma membrane"/>
    <property type="evidence" value="ECO:0007669"/>
    <property type="project" value="UniProtKB-SubCell"/>
</dbReference>
<dbReference type="EMBL" id="JAATIS010005114">
    <property type="protein sequence ID" value="KAG2459743.1"/>
    <property type="molecule type" value="Genomic_DNA"/>
</dbReference>
<dbReference type="SUPFAM" id="SSF81321">
    <property type="entry name" value="Family A G protein-coupled receptor-like"/>
    <property type="match status" value="1"/>
</dbReference>
<evidence type="ECO:0000256" key="1">
    <source>
        <dbReference type="ARBA" id="ARBA00004651"/>
    </source>
</evidence>
<evidence type="ECO:0000256" key="6">
    <source>
        <dbReference type="ARBA" id="ARBA00023040"/>
    </source>
</evidence>
<evidence type="ECO:0000256" key="2">
    <source>
        <dbReference type="ARBA" id="ARBA00022475"/>
    </source>
</evidence>
<evidence type="ECO:0000256" key="5">
    <source>
        <dbReference type="ARBA" id="ARBA00022989"/>
    </source>
</evidence>
<dbReference type="Proteomes" id="UP000886611">
    <property type="component" value="Unassembled WGS sequence"/>
</dbReference>
<keyword evidence="5 14" id="KW-1133">Transmembrane helix</keyword>
<keyword evidence="8" id="KW-1015">Disulfide bond</keyword>
<dbReference type="PRINTS" id="PR00237">
    <property type="entry name" value="GPCRRHODOPSN"/>
</dbReference>
<dbReference type="InterPro" id="IPR017452">
    <property type="entry name" value="GPCR_Rhodpsn_7TM"/>
</dbReference>
<dbReference type="InterPro" id="IPR000826">
    <property type="entry name" value="Formyl_rcpt-rel"/>
</dbReference>
<dbReference type="PANTHER" id="PTHR24225:SF0">
    <property type="entry name" value="N-FORMYL PEPTIDE RECEPTOR 2"/>
    <property type="match status" value="1"/>
</dbReference>
<feature type="non-terminal residue" evidence="16">
    <location>
        <position position="1"/>
    </location>
</feature>
<keyword evidence="17" id="KW-1185">Reference proteome</keyword>
<keyword evidence="3" id="KW-0145">Chemotaxis</keyword>
<keyword evidence="9 13" id="KW-0675">Receptor</keyword>
<comment type="caution">
    <text evidence="16">The sequence shown here is derived from an EMBL/GenBank/DDBJ whole genome shotgun (WGS) entry which is preliminary data.</text>
</comment>
<evidence type="ECO:0000259" key="15">
    <source>
        <dbReference type="PROSITE" id="PS50262"/>
    </source>
</evidence>
<evidence type="ECO:0000256" key="4">
    <source>
        <dbReference type="ARBA" id="ARBA00022692"/>
    </source>
</evidence>
<dbReference type="PANTHER" id="PTHR24225">
    <property type="entry name" value="CHEMOTACTIC RECEPTOR"/>
    <property type="match status" value="1"/>
</dbReference>
<feature type="domain" description="G-protein coupled receptors family 1 profile" evidence="15">
    <location>
        <begin position="126"/>
        <end position="389"/>
    </location>
</feature>
<evidence type="ECO:0000256" key="7">
    <source>
        <dbReference type="ARBA" id="ARBA00023136"/>
    </source>
</evidence>
<accession>A0A8X7X1N1</accession>
<evidence type="ECO:0000256" key="13">
    <source>
        <dbReference type="RuleBase" id="RU000688"/>
    </source>
</evidence>
<feature type="transmembrane region" description="Helical" evidence="14">
    <location>
        <begin position="110"/>
        <end position="133"/>
    </location>
</feature>
<keyword evidence="4 13" id="KW-0812">Transmembrane</keyword>
<reference evidence="16 17" key="1">
    <citation type="journal article" date="2021" name="Cell">
        <title>Tracing the genetic footprints of vertebrate landing in non-teleost ray-finned fishes.</title>
        <authorList>
            <person name="Bi X."/>
            <person name="Wang K."/>
            <person name="Yang L."/>
            <person name="Pan H."/>
            <person name="Jiang H."/>
            <person name="Wei Q."/>
            <person name="Fang M."/>
            <person name="Yu H."/>
            <person name="Zhu C."/>
            <person name="Cai Y."/>
            <person name="He Y."/>
            <person name="Gan X."/>
            <person name="Zeng H."/>
            <person name="Yu D."/>
            <person name="Zhu Y."/>
            <person name="Jiang H."/>
            <person name="Qiu Q."/>
            <person name="Yang H."/>
            <person name="Zhang Y.E."/>
            <person name="Wang W."/>
            <person name="Zhu M."/>
            <person name="He S."/>
            <person name="Zhang G."/>
        </authorList>
    </citation>
    <scope>NUCLEOTIDE SEQUENCE [LARGE SCALE GENOMIC DNA]</scope>
    <source>
        <strain evidence="16">Bchr_013</strain>
    </source>
</reference>
<evidence type="ECO:0000256" key="8">
    <source>
        <dbReference type="ARBA" id="ARBA00023157"/>
    </source>
</evidence>
<keyword evidence="2" id="KW-1003">Cell membrane</keyword>
<sequence>MVVRGKKERPCLQIDVAVYDNDILLKDAKQKVLKIDINRLTVYGNVILTHFSPSMLISNRRHKVGLLQGAKMDTDYFTTENPLNVTDLNDSSYYYYEEESSNVLESPLNIMSLIVYSLAFLLGVTGNGLVIWITGFKMKKTVNTIWFLNLAIADFIFTFFLPLNIIYTALGFHWPFGRFMCKMNTTIAFLNMFASVYLLVVISIDRCISVIYPVWSQNHRRPRIASIISLVVWIVALVLSSPYFAFRDTAPAMDNINKTNCYNNFAFSDDYDSEDIVFLRIMRHQAMVITRVILGFFVPFSIILVCYTIIGLRLKQNRLAKTSKPFKIIIAVIVIFFLCWSPYHIFGLLEMVMHAMKEPSDNLNTVLRFGIPIATSLAFLNSCLNPILYVFMGHDFKETVKKSILSVLETAFTEESVHSTSTANGRSKSKSSSYAEL</sequence>
<keyword evidence="10" id="KW-0325">Glycoprotein</keyword>
<dbReference type="GO" id="GO:0004875">
    <property type="term" value="F:complement receptor activity"/>
    <property type="evidence" value="ECO:0007669"/>
    <property type="project" value="TreeGrafter"/>
</dbReference>
<evidence type="ECO:0000313" key="17">
    <source>
        <dbReference type="Proteomes" id="UP000886611"/>
    </source>
</evidence>
<feature type="non-terminal residue" evidence="16">
    <location>
        <position position="437"/>
    </location>
</feature>
<evidence type="ECO:0000256" key="14">
    <source>
        <dbReference type="SAM" id="Phobius"/>
    </source>
</evidence>
<keyword evidence="11 13" id="KW-0807">Transducer</keyword>
<gene>
    <name evidence="16" type="primary">Cmlkr1_4</name>
    <name evidence="16" type="ORF">GTO96_0010668</name>
</gene>
<dbReference type="AlphaFoldDB" id="A0A8X7X1N1"/>
<name>A0A8X7X1N1_POLSE</name>
<evidence type="ECO:0000256" key="9">
    <source>
        <dbReference type="ARBA" id="ARBA00023170"/>
    </source>
</evidence>
<evidence type="ECO:0000256" key="12">
    <source>
        <dbReference type="ARBA" id="ARBA00025736"/>
    </source>
</evidence>
<dbReference type="Gene3D" id="1.20.1070.10">
    <property type="entry name" value="Rhodopsin 7-helix transmembrane proteins"/>
    <property type="match status" value="1"/>
</dbReference>
<dbReference type="PROSITE" id="PS00237">
    <property type="entry name" value="G_PROTEIN_RECEP_F1_1"/>
    <property type="match status" value="1"/>
</dbReference>
<dbReference type="GO" id="GO:0007200">
    <property type="term" value="P:phospholipase C-activating G protein-coupled receptor signaling pathway"/>
    <property type="evidence" value="ECO:0007669"/>
    <property type="project" value="TreeGrafter"/>
</dbReference>
<protein>
    <submittedName>
        <fullName evidence="16">CML1 protein</fullName>
    </submittedName>
</protein>
<dbReference type="GO" id="GO:0006954">
    <property type="term" value="P:inflammatory response"/>
    <property type="evidence" value="ECO:0007669"/>
    <property type="project" value="TreeGrafter"/>
</dbReference>
<dbReference type="GO" id="GO:0004930">
    <property type="term" value="F:G protein-coupled receptor activity"/>
    <property type="evidence" value="ECO:0007669"/>
    <property type="project" value="UniProtKB-KW"/>
</dbReference>
<dbReference type="PRINTS" id="PR00526">
    <property type="entry name" value="FMETLEUPHER"/>
</dbReference>
<keyword evidence="7 14" id="KW-0472">Membrane</keyword>